<evidence type="ECO:0000313" key="2">
    <source>
        <dbReference type="Proteomes" id="UP000198460"/>
    </source>
</evidence>
<proteinExistence type="predicted"/>
<dbReference type="EMBL" id="FXAN01000087">
    <property type="protein sequence ID" value="SMG02021.1"/>
    <property type="molecule type" value="Genomic_DNA"/>
</dbReference>
<accession>A0A238H982</accession>
<evidence type="ECO:0000313" key="1">
    <source>
        <dbReference type="EMBL" id="SMG02021.1"/>
    </source>
</evidence>
<dbReference type="Proteomes" id="UP000198460">
    <property type="component" value="Unassembled WGS sequence"/>
</dbReference>
<name>A0A238H982_9BURK</name>
<protein>
    <submittedName>
        <fullName evidence="1">Uncharacterized protein</fullName>
    </submittedName>
</protein>
<sequence length="39" mass="4103">MGGLCGLKFSRIAGDRRIGPAERAGDTGSSVARCDFNEM</sequence>
<reference evidence="1 2" key="1">
    <citation type="submission" date="2017-04" db="EMBL/GenBank/DDBJ databases">
        <authorList>
            <person name="Afonso C.L."/>
            <person name="Miller P.J."/>
            <person name="Scott M.A."/>
            <person name="Spackman E."/>
            <person name="Goraichik I."/>
            <person name="Dimitrov K.M."/>
            <person name="Suarez D.L."/>
            <person name="Swayne D.E."/>
        </authorList>
    </citation>
    <scope>NUCLEOTIDE SEQUENCE [LARGE SCALE GENOMIC DNA]</scope>
    <source>
        <strain evidence="1">LMG 28154</strain>
    </source>
</reference>
<dbReference type="AlphaFoldDB" id="A0A238H982"/>
<organism evidence="1 2">
    <name type="scientific">Burkholderia singularis</name>
    <dbReference type="NCBI Taxonomy" id="1503053"/>
    <lineage>
        <taxon>Bacteria</taxon>
        <taxon>Pseudomonadati</taxon>
        <taxon>Pseudomonadota</taxon>
        <taxon>Betaproteobacteria</taxon>
        <taxon>Burkholderiales</taxon>
        <taxon>Burkholderiaceae</taxon>
        <taxon>Burkholderia</taxon>
        <taxon>pseudomallei group</taxon>
    </lineage>
</organism>
<gene>
    <name evidence="1" type="ORF">BSIN_4781</name>
</gene>